<protein>
    <submittedName>
        <fullName evidence="1">Uncharacterized protein</fullName>
    </submittedName>
</protein>
<keyword evidence="2" id="KW-1185">Reference proteome</keyword>
<sequence length="57" mass="6723">MSYNEKQVLGAYIKSVTSEINIIRRFAEDNNLLHEQIYINFEDFLNKISTMDPADRL</sequence>
<reference evidence="1 2" key="1">
    <citation type="submission" date="2023-11" db="EMBL/GenBank/DDBJ databases">
        <authorList>
            <person name="Cook R."/>
            <person name="Crisci M."/>
            <person name="Pye H."/>
            <person name="Adriaenssens E."/>
            <person name="Santini J."/>
        </authorList>
    </citation>
    <scope>NUCLEOTIDE SEQUENCE [LARGE SCALE GENOMIC DNA]</scope>
    <source>
        <strain evidence="1">Lak_Megaphage_Sonny</strain>
    </source>
</reference>
<accession>A0ABZ0Z2N4</accession>
<evidence type="ECO:0000313" key="1">
    <source>
        <dbReference type="EMBL" id="WQJ53326.1"/>
    </source>
</evidence>
<name>A0ABZ0Z2N4_9CAUD</name>
<evidence type="ECO:0000313" key="2">
    <source>
        <dbReference type="Proteomes" id="UP001358193"/>
    </source>
</evidence>
<organism evidence="1 2">
    <name type="scientific">phage Lak_Megaphage_Sonny</name>
    <dbReference type="NCBI Taxonomy" id="3109229"/>
    <lineage>
        <taxon>Viruses</taxon>
        <taxon>Duplodnaviria</taxon>
        <taxon>Heunggongvirae</taxon>
        <taxon>Uroviricota</taxon>
        <taxon>Caudoviricetes</taxon>
        <taxon>Caudoviricetes code 15 clade</taxon>
    </lineage>
</organism>
<dbReference type="EMBL" id="OR769223">
    <property type="protein sequence ID" value="WQJ53326.1"/>
    <property type="molecule type" value="Genomic_DNA"/>
</dbReference>
<proteinExistence type="predicted"/>
<dbReference type="Proteomes" id="UP001358193">
    <property type="component" value="Segment"/>
</dbReference>